<dbReference type="EMBL" id="ML743557">
    <property type="protein sequence ID" value="KAE8141565.1"/>
    <property type="molecule type" value="Genomic_DNA"/>
</dbReference>
<proteinExistence type="predicted"/>
<protein>
    <submittedName>
        <fullName evidence="2">Uncharacterized protein</fullName>
    </submittedName>
</protein>
<dbReference type="RefSeq" id="XP_031917628.1">
    <property type="nucleotide sequence ID" value="XM_032058862.1"/>
</dbReference>
<organism evidence="2 3">
    <name type="scientific">Aspergillus pseudotamarii</name>
    <dbReference type="NCBI Taxonomy" id="132259"/>
    <lineage>
        <taxon>Eukaryota</taxon>
        <taxon>Fungi</taxon>
        <taxon>Dikarya</taxon>
        <taxon>Ascomycota</taxon>
        <taxon>Pezizomycotina</taxon>
        <taxon>Eurotiomycetes</taxon>
        <taxon>Eurotiomycetidae</taxon>
        <taxon>Eurotiales</taxon>
        <taxon>Aspergillaceae</taxon>
        <taxon>Aspergillus</taxon>
        <taxon>Aspergillus subgen. Circumdati</taxon>
    </lineage>
</organism>
<name>A0A5N6T5I9_ASPPS</name>
<sequence length="270" mass="30559">MKIKHRVEHLNRQLDCSIQGLQLGMGVRQTEGLESLRDQIKNLTLLLKQSLEPSHSLKPKDLGHPWKTGTPDQDIRIDDGILEASSAQVLAQAPSWIRLGKKRSSGALDIPYETRDVEAIPFAGEALPAPISGKSSQQQKQSKPLQPEKSNGDALSIERVYHRLTMKWEPLVNITHRYLYCRSIMHRGAPSSFTPEITIPVEDICPRHNNEGIVRADYGDQDYHQDPYFKQFGGYNTFRAIVLLFFPGVYFKILGQQSFIADERGSMVHD</sequence>
<dbReference type="GeneID" id="43643072"/>
<dbReference type="Proteomes" id="UP000325672">
    <property type="component" value="Unassembled WGS sequence"/>
</dbReference>
<feature type="region of interest" description="Disordered" evidence="1">
    <location>
        <begin position="128"/>
        <end position="151"/>
    </location>
</feature>
<keyword evidence="3" id="KW-1185">Reference proteome</keyword>
<dbReference type="OrthoDB" id="3200163at2759"/>
<dbReference type="AlphaFoldDB" id="A0A5N6T5I9"/>
<evidence type="ECO:0000313" key="3">
    <source>
        <dbReference type="Proteomes" id="UP000325672"/>
    </source>
</evidence>
<gene>
    <name evidence="2" type="ORF">BDV38DRAFT_278919</name>
</gene>
<evidence type="ECO:0000313" key="2">
    <source>
        <dbReference type="EMBL" id="KAE8141565.1"/>
    </source>
</evidence>
<reference evidence="2 3" key="1">
    <citation type="submission" date="2019-04" db="EMBL/GenBank/DDBJ databases">
        <title>Friends and foes A comparative genomics study of 23 Aspergillus species from section Flavi.</title>
        <authorList>
            <consortium name="DOE Joint Genome Institute"/>
            <person name="Kjaerbolling I."/>
            <person name="Vesth T."/>
            <person name="Frisvad J.C."/>
            <person name="Nybo J.L."/>
            <person name="Theobald S."/>
            <person name="Kildgaard S."/>
            <person name="Isbrandt T."/>
            <person name="Kuo A."/>
            <person name="Sato A."/>
            <person name="Lyhne E.K."/>
            <person name="Kogle M.E."/>
            <person name="Wiebenga A."/>
            <person name="Kun R.S."/>
            <person name="Lubbers R.J."/>
            <person name="Makela M.R."/>
            <person name="Barry K."/>
            <person name="Chovatia M."/>
            <person name="Clum A."/>
            <person name="Daum C."/>
            <person name="Haridas S."/>
            <person name="He G."/>
            <person name="LaButti K."/>
            <person name="Lipzen A."/>
            <person name="Mondo S."/>
            <person name="Riley R."/>
            <person name="Salamov A."/>
            <person name="Simmons B.A."/>
            <person name="Magnuson J.K."/>
            <person name="Henrissat B."/>
            <person name="Mortensen U.H."/>
            <person name="Larsen T.O."/>
            <person name="Devries R.P."/>
            <person name="Grigoriev I.V."/>
            <person name="Machida M."/>
            <person name="Baker S.E."/>
            <person name="Andersen M.R."/>
        </authorList>
    </citation>
    <scope>NUCLEOTIDE SEQUENCE [LARGE SCALE GENOMIC DNA]</scope>
    <source>
        <strain evidence="2 3">CBS 117625</strain>
    </source>
</reference>
<evidence type="ECO:0000256" key="1">
    <source>
        <dbReference type="SAM" id="MobiDB-lite"/>
    </source>
</evidence>
<accession>A0A5N6T5I9</accession>
<feature type="compositionally biased region" description="Low complexity" evidence="1">
    <location>
        <begin position="132"/>
        <end position="149"/>
    </location>
</feature>